<keyword evidence="2" id="KW-0813">Transport</keyword>
<keyword evidence="17" id="KW-1185">Reference proteome</keyword>
<dbReference type="GO" id="GO:0016020">
    <property type="term" value="C:membrane"/>
    <property type="evidence" value="ECO:0007669"/>
    <property type="project" value="UniProtKB-SubCell"/>
</dbReference>
<dbReference type="OrthoDB" id="10035564at2759"/>
<proteinExistence type="predicted"/>
<reference evidence="16" key="1">
    <citation type="submission" date="2019-12" db="EMBL/GenBank/DDBJ databases">
        <title>Genome sequence of Babesia ovis.</title>
        <authorList>
            <person name="Yamagishi J."/>
            <person name="Sevinc F."/>
            <person name="Xuan X."/>
        </authorList>
    </citation>
    <scope>NUCLEOTIDE SEQUENCE</scope>
    <source>
        <strain evidence="16">Selcuk</strain>
    </source>
</reference>
<keyword evidence="9 12" id="KW-0472">Membrane</keyword>
<keyword evidence="10 16" id="KW-0407">Ion channel</keyword>
<evidence type="ECO:0000259" key="13">
    <source>
        <dbReference type="Pfam" id="PF03493"/>
    </source>
</evidence>
<dbReference type="Pfam" id="PF07885">
    <property type="entry name" value="Ion_trans_2"/>
    <property type="match status" value="1"/>
</dbReference>
<evidence type="ECO:0000259" key="15">
    <source>
        <dbReference type="Pfam" id="PF22614"/>
    </source>
</evidence>
<dbReference type="EMBL" id="BLIY01000016">
    <property type="protein sequence ID" value="GFE54489.1"/>
    <property type="molecule type" value="Genomic_DNA"/>
</dbReference>
<keyword evidence="5" id="KW-0631">Potassium channel</keyword>
<feature type="transmembrane region" description="Helical" evidence="12">
    <location>
        <begin position="53"/>
        <end position="70"/>
    </location>
</feature>
<feature type="transmembrane region" description="Helical" evidence="12">
    <location>
        <begin position="159"/>
        <end position="181"/>
    </location>
</feature>
<dbReference type="InterPro" id="IPR003148">
    <property type="entry name" value="RCK_N"/>
</dbReference>
<dbReference type="PANTHER" id="PTHR10027:SF10">
    <property type="entry name" value="SLOWPOKE 2, ISOFORM D"/>
    <property type="match status" value="1"/>
</dbReference>
<feature type="transmembrane region" description="Helical" evidence="12">
    <location>
        <begin position="257"/>
        <end position="275"/>
    </location>
</feature>
<dbReference type="Proteomes" id="UP001057455">
    <property type="component" value="Unassembled WGS sequence"/>
</dbReference>
<evidence type="ECO:0000256" key="12">
    <source>
        <dbReference type="SAM" id="Phobius"/>
    </source>
</evidence>
<feature type="transmembrane region" description="Helical" evidence="12">
    <location>
        <begin position="337"/>
        <end position="353"/>
    </location>
</feature>
<evidence type="ECO:0000256" key="5">
    <source>
        <dbReference type="ARBA" id="ARBA00022826"/>
    </source>
</evidence>
<sequence>MDSIKGEKDLRMDFATIRTLKGIFDFIVIASLTTSVILTVITASDDDSRLGEFIPIILGTFLFPITLYIFQGIQTVVKTIKESLVLRKRHVDALSHIDSTVGRGEDDGENDNRKCNRFDFMYKGEYSICFGTFCLALDGIMLRYSHAKLSIAFMMQNSCLTLLFLDSLKLILWYVTLTYWRREDHSAPWDFSATPLSIYKLHYAVLSLTNTELCLFLLGTAEATDVFCSFEFWINMLLMPPVMFLLRTVFFRHLSVFQLYWMLGFIIWIKHFLILDKTIHSLHNGIARRTHRTFKIVFGIFIMTNAFASFMYILQGVHPKLFDGSPFAHTFSQYGELFYFSLITFSTVGYGDVTPLTIQAKLVAVCFIVCMLVWIPYEMNNFIQGVDSEKEISGHLYFWGSMQSFIVLIGDVDPIQLSLFISKIYYSGMKLKIILLSNLSVATYDVQINQAKILRVSLCIVKDDPGINGNVDILHSIKAKDAVATYVLSSFKKRHARKTDMKTVGRLISLKKFGLGTDTVITQYCSPIRPQIAYRSFGSVVNLYRFKSAIIAKNITCPGIITLIINLSLTHSSIVQRTKGDELYNHYVSGIGKRLRTIAVPERLLGISFDTLCSNLYNIHGYITIGVIHGITNYRSFQLNPSGDEYIIKQGDRAVLVADSGSTTRMDQEMVTASRTSTISLRNTMINMVLQRLASDMPSSRDALEIHERNSSVLSRQNSIESNIIADNCDLQEHTQDANSIVVESITEACRHVFGNANRPIMVIVGYSEFVLQLLMYFQEVDDFNVVIFGKEVSMKVNIAILQRFKSFLAVIDGDPMAENDVMRAEIAKACYIYVIPSPDTNADDDSDVDLDVQTIVIYRHLKTLLQSSINERHRVNNIHTNIYGLVELNSATNVSYLDDTMWSAWNVLDKRLDPSLSYIHSIEFSRGQFISDEMLYSVTMNTMFIHEDYVLYRIMLDLVSVAGIGGKARGVELVPIKDIMFEFNKRTFGQLFNLLHANMKKIAIGIYRIGNEAMENGVICAPPPNFVIQQNDMVYVISRNEIRNI</sequence>
<feature type="domain" description="RCK N-terminal" evidence="15">
    <location>
        <begin position="768"/>
        <end position="865"/>
    </location>
</feature>
<comment type="catalytic activity">
    <reaction evidence="11">
        <text>K(+)(in) = K(+)(out)</text>
        <dbReference type="Rhea" id="RHEA:29463"/>
        <dbReference type="ChEBI" id="CHEBI:29103"/>
    </reaction>
</comment>
<feature type="transmembrane region" description="Helical" evidence="12">
    <location>
        <begin position="360"/>
        <end position="377"/>
    </location>
</feature>
<name>A0A9W5TEC9_BABOV</name>
<dbReference type="PANTHER" id="PTHR10027">
    <property type="entry name" value="CALCIUM-ACTIVATED POTASSIUM CHANNEL ALPHA CHAIN"/>
    <property type="match status" value="1"/>
</dbReference>
<evidence type="ECO:0000256" key="6">
    <source>
        <dbReference type="ARBA" id="ARBA00022958"/>
    </source>
</evidence>
<keyword evidence="4 12" id="KW-0812">Transmembrane</keyword>
<comment type="subcellular location">
    <subcellularLocation>
        <location evidence="1">Membrane</location>
        <topology evidence="1">Multi-pass membrane protein</topology>
    </subcellularLocation>
</comment>
<evidence type="ECO:0000313" key="17">
    <source>
        <dbReference type="Proteomes" id="UP001057455"/>
    </source>
</evidence>
<evidence type="ECO:0000256" key="11">
    <source>
        <dbReference type="ARBA" id="ARBA00034430"/>
    </source>
</evidence>
<feature type="domain" description="Calcium-activated potassium channel BK alpha subunit" evidence="13">
    <location>
        <begin position="540"/>
        <end position="627"/>
    </location>
</feature>
<dbReference type="GO" id="GO:0005267">
    <property type="term" value="F:potassium channel activity"/>
    <property type="evidence" value="ECO:0007669"/>
    <property type="project" value="UniProtKB-KW"/>
</dbReference>
<dbReference type="SUPFAM" id="SSF81324">
    <property type="entry name" value="Voltage-gated potassium channels"/>
    <property type="match status" value="1"/>
</dbReference>
<evidence type="ECO:0000256" key="9">
    <source>
        <dbReference type="ARBA" id="ARBA00023136"/>
    </source>
</evidence>
<evidence type="ECO:0000256" key="8">
    <source>
        <dbReference type="ARBA" id="ARBA00023065"/>
    </source>
</evidence>
<evidence type="ECO:0000256" key="10">
    <source>
        <dbReference type="ARBA" id="ARBA00023303"/>
    </source>
</evidence>
<keyword evidence="8" id="KW-0406">Ion transport</keyword>
<protein>
    <submittedName>
        <fullName evidence="16">Calcium potassium channel protein</fullName>
    </submittedName>
</protein>
<keyword evidence="7 12" id="KW-1133">Transmembrane helix</keyword>
<keyword evidence="6" id="KW-0630">Potassium</keyword>
<evidence type="ECO:0000259" key="14">
    <source>
        <dbReference type="Pfam" id="PF07885"/>
    </source>
</evidence>
<evidence type="ECO:0000256" key="7">
    <source>
        <dbReference type="ARBA" id="ARBA00022989"/>
    </source>
</evidence>
<accession>A0A9W5TEC9</accession>
<evidence type="ECO:0000256" key="4">
    <source>
        <dbReference type="ARBA" id="ARBA00022692"/>
    </source>
</evidence>
<dbReference type="Gene3D" id="1.10.287.70">
    <property type="match status" value="1"/>
</dbReference>
<evidence type="ECO:0000313" key="16">
    <source>
        <dbReference type="EMBL" id="GFE54489.1"/>
    </source>
</evidence>
<evidence type="ECO:0000256" key="3">
    <source>
        <dbReference type="ARBA" id="ARBA00022538"/>
    </source>
</evidence>
<dbReference type="Pfam" id="PF22614">
    <property type="entry name" value="Slo-like_RCK"/>
    <property type="match status" value="1"/>
</dbReference>
<dbReference type="InterPro" id="IPR047871">
    <property type="entry name" value="K_chnl_Slo-like"/>
</dbReference>
<feature type="domain" description="Potassium channel" evidence="14">
    <location>
        <begin position="300"/>
        <end position="383"/>
    </location>
</feature>
<feature type="transmembrane region" description="Helical" evidence="12">
    <location>
        <begin position="232"/>
        <end position="251"/>
    </location>
</feature>
<evidence type="ECO:0000256" key="2">
    <source>
        <dbReference type="ARBA" id="ARBA00022448"/>
    </source>
</evidence>
<evidence type="ECO:0000256" key="1">
    <source>
        <dbReference type="ARBA" id="ARBA00004141"/>
    </source>
</evidence>
<dbReference type="InterPro" id="IPR013099">
    <property type="entry name" value="K_chnl_dom"/>
</dbReference>
<dbReference type="AlphaFoldDB" id="A0A9W5TEC9"/>
<keyword evidence="3" id="KW-0633">Potassium transport</keyword>
<gene>
    <name evidence="16" type="ORF">BaOVIS_018930</name>
</gene>
<dbReference type="Pfam" id="PF03493">
    <property type="entry name" value="BK_channel_a"/>
    <property type="match status" value="1"/>
</dbReference>
<dbReference type="InterPro" id="IPR003929">
    <property type="entry name" value="K_chnl_BK_asu"/>
</dbReference>
<feature type="transmembrane region" description="Helical" evidence="12">
    <location>
        <begin position="20"/>
        <end position="41"/>
    </location>
</feature>
<feature type="transmembrane region" description="Helical" evidence="12">
    <location>
        <begin position="296"/>
        <end position="317"/>
    </location>
</feature>
<organism evidence="16 17">
    <name type="scientific">Babesia ovis</name>
    <dbReference type="NCBI Taxonomy" id="5869"/>
    <lineage>
        <taxon>Eukaryota</taxon>
        <taxon>Sar</taxon>
        <taxon>Alveolata</taxon>
        <taxon>Apicomplexa</taxon>
        <taxon>Aconoidasida</taxon>
        <taxon>Piroplasmida</taxon>
        <taxon>Babesiidae</taxon>
        <taxon>Babesia</taxon>
    </lineage>
</organism>
<comment type="caution">
    <text evidence="16">The sequence shown here is derived from an EMBL/GenBank/DDBJ whole genome shotgun (WGS) entry which is preliminary data.</text>
</comment>